<evidence type="ECO:0000313" key="1">
    <source>
        <dbReference type="EMBL" id="BAC17670.1"/>
    </source>
</evidence>
<accession>Q8FRA1</accession>
<dbReference type="EMBL" id="BA000035">
    <property type="protein sequence ID" value="BAC17670.1"/>
    <property type="molecule type" value="Genomic_DNA"/>
</dbReference>
<reference evidence="1 2" key="1">
    <citation type="journal article" date="2003" name="Genome Res.">
        <title>Comparative complete genome sequence analysis of the amino acid replacements responsible for the thermostability of Corynebacterium efficiens.</title>
        <authorList>
            <person name="Nishio Y."/>
            <person name="Nakamura Y."/>
            <person name="Kawarabayasi Y."/>
            <person name="Usuda Y."/>
            <person name="Kimura E."/>
            <person name="Sugimoto S."/>
            <person name="Matsui K."/>
            <person name="Yamagishi A."/>
            <person name="Kikuchi H."/>
            <person name="Ikeo K."/>
            <person name="Gojobori T."/>
        </authorList>
    </citation>
    <scope>NUCLEOTIDE SEQUENCE [LARGE SCALE GENOMIC DNA]</scope>
    <source>
        <strain evidence="2">DSM 44549 / YS-314 / AJ 12310 / JCM 11189 / NBRC 100395</strain>
    </source>
</reference>
<sequence length="74" mass="8448">MGCVVTREVIVINLSELSDEEFEDYRVGVEVERKRRDDLQRIPHDMRALADAYTESGGNRADLIQVLTDTPDPE</sequence>
<dbReference type="KEGG" id="cef:CE0860"/>
<dbReference type="HOGENOM" id="CLU_2681435_0_0_11"/>
<dbReference type="AlphaFoldDB" id="Q8FRA1"/>
<keyword evidence="2" id="KW-1185">Reference proteome</keyword>
<protein>
    <submittedName>
        <fullName evidence="1">Uncharacterized protein</fullName>
    </submittedName>
</protein>
<name>Q8FRA1_COREF</name>
<proteinExistence type="predicted"/>
<dbReference type="Proteomes" id="UP000001409">
    <property type="component" value="Chromosome"/>
</dbReference>
<organism evidence="1 2">
    <name type="scientific">Corynebacterium efficiens (strain DSM 44549 / YS-314 / AJ 12310 / JCM 11189 / NBRC 100395)</name>
    <dbReference type="NCBI Taxonomy" id="196164"/>
    <lineage>
        <taxon>Bacteria</taxon>
        <taxon>Bacillati</taxon>
        <taxon>Actinomycetota</taxon>
        <taxon>Actinomycetes</taxon>
        <taxon>Mycobacteriales</taxon>
        <taxon>Corynebacteriaceae</taxon>
        <taxon>Corynebacterium</taxon>
    </lineage>
</organism>
<dbReference type="STRING" id="196164.gene:10741264"/>
<evidence type="ECO:0000313" key="2">
    <source>
        <dbReference type="Proteomes" id="UP000001409"/>
    </source>
</evidence>